<protein>
    <recommendedName>
        <fullName evidence="3">Glutamine amidotransferase type-2 domain-containing protein</fullName>
    </recommendedName>
</protein>
<keyword evidence="2" id="KW-1185">Reference proteome</keyword>
<gene>
    <name evidence="1" type="ORF">GCM10011531_15530</name>
</gene>
<name>A0A8J2TSL6_9FLAO</name>
<organism evidence="1 2">
    <name type="scientific">Aquaticitalea lipolytica</name>
    <dbReference type="NCBI Taxonomy" id="1247562"/>
    <lineage>
        <taxon>Bacteria</taxon>
        <taxon>Pseudomonadati</taxon>
        <taxon>Bacteroidota</taxon>
        <taxon>Flavobacteriia</taxon>
        <taxon>Flavobacteriales</taxon>
        <taxon>Flavobacteriaceae</taxon>
        <taxon>Aquaticitalea</taxon>
    </lineage>
</organism>
<dbReference type="Proteomes" id="UP000598120">
    <property type="component" value="Unassembled WGS sequence"/>
</dbReference>
<dbReference type="RefSeq" id="WP_188605792.1">
    <property type="nucleotide sequence ID" value="NZ_BMIC01000002.1"/>
</dbReference>
<evidence type="ECO:0008006" key="3">
    <source>
        <dbReference type="Google" id="ProtNLM"/>
    </source>
</evidence>
<evidence type="ECO:0000313" key="2">
    <source>
        <dbReference type="Proteomes" id="UP000598120"/>
    </source>
</evidence>
<proteinExistence type="predicted"/>
<dbReference type="AlphaFoldDB" id="A0A8J2TSL6"/>
<dbReference type="EMBL" id="BMIC01000002">
    <property type="protein sequence ID" value="GFZ85283.1"/>
    <property type="molecule type" value="Genomic_DNA"/>
</dbReference>
<sequence length="45" mass="5094">MCGINGVIYKTKTDNTAVRQQLTVMNDLIVHRGSDIKKLSKLIYN</sequence>
<evidence type="ECO:0000313" key="1">
    <source>
        <dbReference type="EMBL" id="GFZ85283.1"/>
    </source>
</evidence>
<reference evidence="1 2" key="1">
    <citation type="journal article" date="2014" name="Int. J. Syst. Evol. Microbiol.">
        <title>Complete genome sequence of Corynebacterium casei LMG S-19264T (=DSM 44701T), isolated from a smear-ripened cheese.</title>
        <authorList>
            <consortium name="US DOE Joint Genome Institute (JGI-PGF)"/>
            <person name="Walter F."/>
            <person name="Albersmeier A."/>
            <person name="Kalinowski J."/>
            <person name="Ruckert C."/>
        </authorList>
    </citation>
    <scope>NUCLEOTIDE SEQUENCE [LARGE SCALE GENOMIC DNA]</scope>
    <source>
        <strain evidence="1 2">CGMCC 1.15295</strain>
    </source>
</reference>
<comment type="caution">
    <text evidence="1">The sequence shown here is derived from an EMBL/GenBank/DDBJ whole genome shotgun (WGS) entry which is preliminary data.</text>
</comment>
<accession>A0A8J2TSL6</accession>